<feature type="domain" description="DUF6602" evidence="1">
    <location>
        <begin position="21"/>
        <end position="123"/>
    </location>
</feature>
<evidence type="ECO:0000313" key="3">
    <source>
        <dbReference type="Proteomes" id="UP000321196"/>
    </source>
</evidence>
<dbReference type="EMBL" id="VRSW01000004">
    <property type="protein sequence ID" value="TXK03501.1"/>
    <property type="molecule type" value="Genomic_DNA"/>
</dbReference>
<dbReference type="RefSeq" id="WP_147826431.1">
    <property type="nucleotide sequence ID" value="NZ_BAAARG010000001.1"/>
</dbReference>
<protein>
    <recommendedName>
        <fullName evidence="1">DUF6602 domain-containing protein</fullName>
    </recommendedName>
</protein>
<organism evidence="2 3">
    <name type="scientific">Microbacterium mitrae</name>
    <dbReference type="NCBI Taxonomy" id="664640"/>
    <lineage>
        <taxon>Bacteria</taxon>
        <taxon>Bacillati</taxon>
        <taxon>Actinomycetota</taxon>
        <taxon>Actinomycetes</taxon>
        <taxon>Micrococcales</taxon>
        <taxon>Microbacteriaceae</taxon>
        <taxon>Microbacterium</taxon>
    </lineage>
</organism>
<dbReference type="AlphaFoldDB" id="A0A5C8HNN4"/>
<reference evidence="2 3" key="1">
    <citation type="submission" date="2019-08" db="EMBL/GenBank/DDBJ databases">
        <authorList>
            <person name="Dong K."/>
        </authorList>
    </citation>
    <scope>NUCLEOTIDE SEQUENCE [LARGE SCALE GENOMIC DNA]</scope>
    <source>
        <strain evidence="2 3">M4-8</strain>
    </source>
</reference>
<evidence type="ECO:0000313" key="2">
    <source>
        <dbReference type="EMBL" id="TXK03501.1"/>
    </source>
</evidence>
<keyword evidence="3" id="KW-1185">Reference proteome</keyword>
<comment type="caution">
    <text evidence="2">The sequence shown here is derived from an EMBL/GenBank/DDBJ whole genome shotgun (WGS) entry which is preliminary data.</text>
</comment>
<dbReference type="OrthoDB" id="1550554at2"/>
<dbReference type="InterPro" id="IPR046537">
    <property type="entry name" value="DUF6602"/>
</dbReference>
<accession>A0A5C8HNN4</accession>
<gene>
    <name evidence="2" type="ORF">FVP60_11525</name>
</gene>
<evidence type="ECO:0000259" key="1">
    <source>
        <dbReference type="Pfam" id="PF20247"/>
    </source>
</evidence>
<name>A0A5C8HNN4_9MICO</name>
<dbReference type="Proteomes" id="UP000321196">
    <property type="component" value="Unassembled WGS sequence"/>
</dbReference>
<dbReference type="Pfam" id="PF20247">
    <property type="entry name" value="DUF6602"/>
    <property type="match status" value="1"/>
</dbReference>
<proteinExistence type="predicted"/>
<sequence length="368" mass="40533">MIRSMADLLSEFLDIELPKLDSHSVTHGPTIGDMYEGLSEEILARGLPRHLQLRVVTGFATDGTNRSGQIDRMLVRGDGEPIPYTGAFVWHVRDIIAVVEVKKTLKGAELAESIALLATVKSLELNNVRQQAERWPDLKIDASPALRSFAQVTGRLAPDRAELHKLELHDQQVYHTLLLEQFSVLRIAYGFHGYATEAGLRSGFIKLLRKTKGSRGFGPSGLPQLIVSGDFALVKANGNPYSAPMVDGHWPFFFSASASPLLLLLEMIWTRLDHLFGLGNPWGNDLELEAAHPLLLGRGTNEGWNVEVVEASTAQLASAPSHTPWEPAFLTDTEFVIFAELCEGRRVSLSDGELIEFLAKRGLTPAQL</sequence>